<sequence length="301" mass="33740">MSDTLRWMGPARYNWSGFVTLLQNKAYCGEIELLLSDQCPRESEICSEKYVSLMNELNMCSTKFSTEESELSKNPLVKKMTGRFLAVNGFNIACRCQKVGTGPAPTAHLGDGCLDLVTIQQCSRISFFKKLMLLKSGRNQRMIVNENSPKNEVESSSSPDLANVQLLEPISPKSIPHYDLPYVHVHRVKAFRFSPSLSDAKEREQLSKEGVQKKIRSFSSARPMLEGEQVRGSLWCADGEALLNRGIFARVNRQLLTVYGCGPPNTICDSQLQKIFSIADVNLLQLGCDQVQEYIEVSEET</sequence>
<dbReference type="PANTHER" id="PTHR12358">
    <property type="entry name" value="SPHINGOSINE KINASE"/>
    <property type="match status" value="1"/>
</dbReference>
<comment type="caution">
    <text evidence="1">The sequence shown here is derived from an EMBL/GenBank/DDBJ whole genome shotgun (WGS) entry which is preliminary data.</text>
</comment>
<dbReference type="Gene3D" id="2.60.200.40">
    <property type="match status" value="1"/>
</dbReference>
<gene>
    <name evidence="1" type="ORF">Ciccas_006331</name>
</gene>
<accession>A0ABD2Q675</accession>
<dbReference type="InterPro" id="IPR016064">
    <property type="entry name" value="NAD/diacylglycerol_kinase_sf"/>
</dbReference>
<dbReference type="PANTHER" id="PTHR12358:SF111">
    <property type="entry name" value="CERAMIDE KINASE, ISOFORM A"/>
    <property type="match status" value="1"/>
</dbReference>
<dbReference type="InterPro" id="IPR050187">
    <property type="entry name" value="Lipid_Phosphate_FormReg"/>
</dbReference>
<evidence type="ECO:0000313" key="1">
    <source>
        <dbReference type="EMBL" id="KAL3315040.1"/>
    </source>
</evidence>
<evidence type="ECO:0000313" key="2">
    <source>
        <dbReference type="Proteomes" id="UP001626550"/>
    </source>
</evidence>
<organism evidence="1 2">
    <name type="scientific">Cichlidogyrus casuarinus</name>
    <dbReference type="NCBI Taxonomy" id="1844966"/>
    <lineage>
        <taxon>Eukaryota</taxon>
        <taxon>Metazoa</taxon>
        <taxon>Spiralia</taxon>
        <taxon>Lophotrochozoa</taxon>
        <taxon>Platyhelminthes</taxon>
        <taxon>Monogenea</taxon>
        <taxon>Monopisthocotylea</taxon>
        <taxon>Dactylogyridea</taxon>
        <taxon>Ancyrocephalidae</taxon>
        <taxon>Cichlidogyrus</taxon>
    </lineage>
</organism>
<dbReference type="AlphaFoldDB" id="A0ABD2Q675"/>
<dbReference type="Proteomes" id="UP001626550">
    <property type="component" value="Unassembled WGS sequence"/>
</dbReference>
<name>A0ABD2Q675_9PLAT</name>
<keyword evidence="2" id="KW-1185">Reference proteome</keyword>
<reference evidence="1 2" key="1">
    <citation type="submission" date="2024-11" db="EMBL/GenBank/DDBJ databases">
        <title>Adaptive evolution of stress response genes in parasites aligns with host niche diversity.</title>
        <authorList>
            <person name="Hahn C."/>
            <person name="Resl P."/>
        </authorList>
    </citation>
    <scope>NUCLEOTIDE SEQUENCE [LARGE SCALE GENOMIC DNA]</scope>
    <source>
        <strain evidence="1">EGGRZ-B1_66</strain>
        <tissue evidence="1">Body</tissue>
    </source>
</reference>
<protein>
    <submittedName>
        <fullName evidence="1">Uncharacterized protein</fullName>
    </submittedName>
</protein>
<dbReference type="SUPFAM" id="SSF111331">
    <property type="entry name" value="NAD kinase/diacylglycerol kinase-like"/>
    <property type="match status" value="1"/>
</dbReference>
<proteinExistence type="predicted"/>
<dbReference type="EMBL" id="JBJKFK010000841">
    <property type="protein sequence ID" value="KAL3315040.1"/>
    <property type="molecule type" value="Genomic_DNA"/>
</dbReference>